<dbReference type="Pfam" id="PF01261">
    <property type="entry name" value="AP_endonuc_2"/>
    <property type="match status" value="1"/>
</dbReference>
<dbReference type="RefSeq" id="WP_301133869.1">
    <property type="nucleotide sequence ID" value="NZ_JAUHPW010000006.1"/>
</dbReference>
<dbReference type="InterPro" id="IPR050312">
    <property type="entry name" value="IolE/XylAMocC-like"/>
</dbReference>
<keyword evidence="1" id="KW-0119">Carbohydrate metabolism</keyword>
<dbReference type="InterPro" id="IPR013022">
    <property type="entry name" value="Xyl_isomerase-like_TIM-brl"/>
</dbReference>
<keyword evidence="4" id="KW-1185">Reference proteome</keyword>
<proteinExistence type="predicted"/>
<dbReference type="Gene3D" id="3.20.20.150">
    <property type="entry name" value="Divalent-metal-dependent TIM barrel enzymes"/>
    <property type="match status" value="1"/>
</dbReference>
<evidence type="ECO:0000313" key="4">
    <source>
        <dbReference type="Proteomes" id="UP001172728"/>
    </source>
</evidence>
<organism evidence="3 4">
    <name type="scientific">Demequina litoralis</name>
    <dbReference type="NCBI Taxonomy" id="3051660"/>
    <lineage>
        <taxon>Bacteria</taxon>
        <taxon>Bacillati</taxon>
        <taxon>Actinomycetota</taxon>
        <taxon>Actinomycetes</taxon>
        <taxon>Micrococcales</taxon>
        <taxon>Demequinaceae</taxon>
        <taxon>Demequina</taxon>
    </lineage>
</organism>
<dbReference type="EMBL" id="JAUHPW010000006">
    <property type="protein sequence ID" value="MDN4476084.1"/>
    <property type="molecule type" value="Genomic_DNA"/>
</dbReference>
<reference evidence="3" key="1">
    <citation type="submission" date="2023-06" db="EMBL/GenBank/DDBJ databases">
        <title>Sysu t00192.</title>
        <authorList>
            <person name="Gao L."/>
            <person name="Fang B.-Z."/>
            <person name="Li W.-J."/>
        </authorList>
    </citation>
    <scope>NUCLEOTIDE SEQUENCE</scope>
    <source>
        <strain evidence="3">SYSU T00192</strain>
    </source>
</reference>
<dbReference type="PANTHER" id="PTHR12110">
    <property type="entry name" value="HYDROXYPYRUVATE ISOMERASE"/>
    <property type="match status" value="1"/>
</dbReference>
<evidence type="ECO:0000259" key="2">
    <source>
        <dbReference type="Pfam" id="PF01261"/>
    </source>
</evidence>
<dbReference type="SUPFAM" id="SSF51658">
    <property type="entry name" value="Xylose isomerase-like"/>
    <property type="match status" value="1"/>
</dbReference>
<gene>
    <name evidence="3" type="ORF">QQX09_09480</name>
</gene>
<name>A0ABT8GAC0_9MICO</name>
<dbReference type="Proteomes" id="UP001172728">
    <property type="component" value="Unassembled WGS sequence"/>
</dbReference>
<evidence type="ECO:0000313" key="3">
    <source>
        <dbReference type="EMBL" id="MDN4476084.1"/>
    </source>
</evidence>
<accession>A0ABT8GAC0</accession>
<dbReference type="InterPro" id="IPR036237">
    <property type="entry name" value="Xyl_isomerase-like_sf"/>
</dbReference>
<evidence type="ECO:0000256" key="1">
    <source>
        <dbReference type="ARBA" id="ARBA00023277"/>
    </source>
</evidence>
<comment type="caution">
    <text evidence="3">The sequence shown here is derived from an EMBL/GenBank/DDBJ whole genome shotgun (WGS) entry which is preliminary data.</text>
</comment>
<sequence length="331" mass="36297">MIKQGLTLYSATNEWVTGKYNLESIVAKVAEAGIGPGVEVVGYQSLRGFPELTPGFADWWQNLLARYELVPTCLASNIDVALRSDRLLTDDEMTESLTRQMKVAKELGFGIVRTQIGASPVVLERVAPLAEDWGLKLGMELHAPEGPRTAAILPVRDLYERVDSPALGFIPDFSATMREIPTGLLDTLRAAGLEERFIVSLDEAWKGEGAPFERYGRWAGATEAAGAPKKAIQAAMLVFTMFGREPIESWYDIADRIVHVHGKCYGFDEAGDEPSIDYPALIGILEDIGYDGYISTEWEGHSYLGPDEADSFAEVAKQQALVRRIVGARVG</sequence>
<protein>
    <submittedName>
        <fullName evidence="3">TIM barrel protein</fullName>
    </submittedName>
</protein>
<feature type="domain" description="Xylose isomerase-like TIM barrel" evidence="2">
    <location>
        <begin position="27"/>
        <end position="309"/>
    </location>
</feature>